<protein>
    <submittedName>
        <fullName evidence="1">Uncharacterized protein</fullName>
    </submittedName>
</protein>
<sequence length="79" mass="8816">MMEPLPSRGAVYCNVNSHGSGVDSSGKEDERRMWVQVCSRASSSAVCTQSHVLVSQSRLRPANLLLGRVHMEREVIRLY</sequence>
<gene>
    <name evidence="1" type="ORF">OIU77_014348</name>
</gene>
<dbReference type="Proteomes" id="UP001141253">
    <property type="component" value="Chromosome 10"/>
</dbReference>
<accession>A0ABQ8ZXT9</accession>
<reference evidence="1" key="1">
    <citation type="submission" date="2022-10" db="EMBL/GenBank/DDBJ databases">
        <authorList>
            <person name="Hyden B.L."/>
            <person name="Feng K."/>
            <person name="Yates T."/>
            <person name="Jawdy S."/>
            <person name="Smart L.B."/>
            <person name="Muchero W."/>
        </authorList>
    </citation>
    <scope>NUCLEOTIDE SEQUENCE</scope>
    <source>
        <tissue evidence="1">Shoot tip</tissue>
    </source>
</reference>
<proteinExistence type="predicted"/>
<name>A0ABQ8ZXT9_9ROSI</name>
<evidence type="ECO:0000313" key="1">
    <source>
        <dbReference type="EMBL" id="KAJ6312800.1"/>
    </source>
</evidence>
<keyword evidence="2" id="KW-1185">Reference proteome</keyword>
<comment type="caution">
    <text evidence="1">The sequence shown here is derived from an EMBL/GenBank/DDBJ whole genome shotgun (WGS) entry which is preliminary data.</text>
</comment>
<organism evidence="1 2">
    <name type="scientific">Salix suchowensis</name>
    <dbReference type="NCBI Taxonomy" id="1278906"/>
    <lineage>
        <taxon>Eukaryota</taxon>
        <taxon>Viridiplantae</taxon>
        <taxon>Streptophyta</taxon>
        <taxon>Embryophyta</taxon>
        <taxon>Tracheophyta</taxon>
        <taxon>Spermatophyta</taxon>
        <taxon>Magnoliopsida</taxon>
        <taxon>eudicotyledons</taxon>
        <taxon>Gunneridae</taxon>
        <taxon>Pentapetalae</taxon>
        <taxon>rosids</taxon>
        <taxon>fabids</taxon>
        <taxon>Malpighiales</taxon>
        <taxon>Salicaceae</taxon>
        <taxon>Saliceae</taxon>
        <taxon>Salix</taxon>
    </lineage>
</organism>
<dbReference type="EMBL" id="JAPFFI010000024">
    <property type="protein sequence ID" value="KAJ6312800.1"/>
    <property type="molecule type" value="Genomic_DNA"/>
</dbReference>
<reference evidence="1" key="2">
    <citation type="journal article" date="2023" name="Int. J. Mol. Sci.">
        <title>De Novo Assembly and Annotation of 11 Diverse Shrub Willow (Salix) Genomes Reveals Novel Gene Organization in Sex-Linked Regions.</title>
        <authorList>
            <person name="Hyden B."/>
            <person name="Feng K."/>
            <person name="Yates T.B."/>
            <person name="Jawdy S."/>
            <person name="Cereghino C."/>
            <person name="Smart L.B."/>
            <person name="Muchero W."/>
        </authorList>
    </citation>
    <scope>NUCLEOTIDE SEQUENCE</scope>
    <source>
        <tissue evidence="1">Shoot tip</tissue>
    </source>
</reference>
<evidence type="ECO:0000313" key="2">
    <source>
        <dbReference type="Proteomes" id="UP001141253"/>
    </source>
</evidence>